<proteinExistence type="predicted"/>
<protein>
    <submittedName>
        <fullName evidence="1">Uncharacterized protein</fullName>
    </submittedName>
</protein>
<comment type="caution">
    <text evidence="1">The sequence shown here is derived from an EMBL/GenBank/DDBJ whole genome shotgun (WGS) entry which is preliminary data.</text>
</comment>
<organism evidence="1 2">
    <name type="scientific">Adineta steineri</name>
    <dbReference type="NCBI Taxonomy" id="433720"/>
    <lineage>
        <taxon>Eukaryota</taxon>
        <taxon>Metazoa</taxon>
        <taxon>Spiralia</taxon>
        <taxon>Gnathifera</taxon>
        <taxon>Rotifera</taxon>
        <taxon>Eurotatoria</taxon>
        <taxon>Bdelloidea</taxon>
        <taxon>Adinetida</taxon>
        <taxon>Adinetidae</taxon>
        <taxon>Adineta</taxon>
    </lineage>
</organism>
<dbReference type="EMBL" id="CAJOAY010030049">
    <property type="protein sequence ID" value="CAF4416803.1"/>
    <property type="molecule type" value="Genomic_DNA"/>
</dbReference>
<gene>
    <name evidence="1" type="ORF">OKA104_LOCUS52283</name>
</gene>
<feature type="non-terminal residue" evidence="1">
    <location>
        <position position="1"/>
    </location>
</feature>
<evidence type="ECO:0000313" key="1">
    <source>
        <dbReference type="EMBL" id="CAF4416803.1"/>
    </source>
</evidence>
<reference evidence="1" key="1">
    <citation type="submission" date="2021-02" db="EMBL/GenBank/DDBJ databases">
        <authorList>
            <person name="Nowell W R."/>
        </authorList>
    </citation>
    <scope>NUCLEOTIDE SEQUENCE</scope>
</reference>
<feature type="non-terminal residue" evidence="1">
    <location>
        <position position="69"/>
    </location>
</feature>
<dbReference type="Proteomes" id="UP000663881">
    <property type="component" value="Unassembled WGS sequence"/>
</dbReference>
<evidence type="ECO:0000313" key="2">
    <source>
        <dbReference type="Proteomes" id="UP000663881"/>
    </source>
</evidence>
<name>A0A820Q119_9BILA</name>
<dbReference type="AlphaFoldDB" id="A0A820Q119"/>
<sequence length="69" mass="8157">TSLHIWRRSSEYYFIDLLAELRRYREKLAVLAAVPPFWISYKKCEQPLPLPSTTTTSEVIRKNVKLGKF</sequence>
<accession>A0A820Q119</accession>